<dbReference type="RefSeq" id="WP_190765538.1">
    <property type="nucleotide sequence ID" value="NZ_JACXLD010000006.1"/>
</dbReference>
<accession>A0A927C1I2</accession>
<gene>
    <name evidence="2" type="ORF">IB286_11140</name>
</gene>
<proteinExistence type="inferred from homology"/>
<dbReference type="FunFam" id="3.40.50.720:FF:000084">
    <property type="entry name" value="Short-chain dehydrogenase reductase"/>
    <property type="match status" value="1"/>
</dbReference>
<dbReference type="Gene3D" id="3.40.50.720">
    <property type="entry name" value="NAD(P)-binding Rossmann-like Domain"/>
    <property type="match status" value="1"/>
</dbReference>
<dbReference type="PANTHER" id="PTHR42760">
    <property type="entry name" value="SHORT-CHAIN DEHYDROGENASES/REDUCTASES FAMILY MEMBER"/>
    <property type="match status" value="1"/>
</dbReference>
<dbReference type="InterPro" id="IPR036291">
    <property type="entry name" value="NAD(P)-bd_dom_sf"/>
</dbReference>
<organism evidence="2 3">
    <name type="scientific">Spongiibacter pelagi</name>
    <dbReference type="NCBI Taxonomy" id="2760804"/>
    <lineage>
        <taxon>Bacteria</taxon>
        <taxon>Pseudomonadati</taxon>
        <taxon>Pseudomonadota</taxon>
        <taxon>Gammaproteobacteria</taxon>
        <taxon>Cellvibrionales</taxon>
        <taxon>Spongiibacteraceae</taxon>
        <taxon>Spongiibacter</taxon>
    </lineage>
</organism>
<dbReference type="CDD" id="cd05233">
    <property type="entry name" value="SDR_c"/>
    <property type="match status" value="1"/>
</dbReference>
<comment type="caution">
    <text evidence="2">The sequence shown here is derived from an EMBL/GenBank/DDBJ whole genome shotgun (WGS) entry which is preliminary data.</text>
</comment>
<dbReference type="PRINTS" id="PR00081">
    <property type="entry name" value="GDHRDH"/>
</dbReference>
<comment type="similarity">
    <text evidence="1">Belongs to the short-chain dehydrogenases/reductases (SDR) family.</text>
</comment>
<reference evidence="2" key="1">
    <citation type="submission" date="2020-09" db="EMBL/GenBank/DDBJ databases">
        <authorList>
            <person name="Yoon J.-W."/>
        </authorList>
    </citation>
    <scope>NUCLEOTIDE SEQUENCE</scope>
    <source>
        <strain evidence="2">KMU-158</strain>
    </source>
</reference>
<dbReference type="PRINTS" id="PR00080">
    <property type="entry name" value="SDRFAMILY"/>
</dbReference>
<dbReference type="AlphaFoldDB" id="A0A927C1I2"/>
<dbReference type="GO" id="GO:0016616">
    <property type="term" value="F:oxidoreductase activity, acting on the CH-OH group of donors, NAD or NADP as acceptor"/>
    <property type="evidence" value="ECO:0007669"/>
    <property type="project" value="TreeGrafter"/>
</dbReference>
<dbReference type="Proteomes" id="UP000610558">
    <property type="component" value="Unassembled WGS sequence"/>
</dbReference>
<protein>
    <submittedName>
        <fullName evidence="2">SDR family oxidoreductase</fullName>
    </submittedName>
</protein>
<dbReference type="SUPFAM" id="SSF51735">
    <property type="entry name" value="NAD(P)-binding Rossmann-fold domains"/>
    <property type="match status" value="1"/>
</dbReference>
<dbReference type="EMBL" id="JACXLD010000006">
    <property type="protein sequence ID" value="MBD2859560.1"/>
    <property type="molecule type" value="Genomic_DNA"/>
</dbReference>
<keyword evidence="3" id="KW-1185">Reference proteome</keyword>
<name>A0A927C1I2_9GAMM</name>
<dbReference type="InterPro" id="IPR002347">
    <property type="entry name" value="SDR_fam"/>
</dbReference>
<evidence type="ECO:0000313" key="2">
    <source>
        <dbReference type="EMBL" id="MBD2859560.1"/>
    </source>
</evidence>
<sequence>MAKLKDKVALVTGGGQGVGQGIALALADDGATVAVLGRTMVTLEATCAEIHRRGGEAAPFVCDVTDPEDIDDAIQEVIDEFGGIDILVNNAQIVPLGNILEVSEDDFILGLDSGPLACFRFMRACYPYLRDDGCVINLASSAAMRNDSSGYGAYAAVKEAIRALSRAAACEWGRDNIRVNCILPLANSPGMEYWMGMGGPDVEEFIGSIPLGRVGDCESDIGKVVSFLCSPEASYITGHSLPIDGGQALLR</sequence>
<evidence type="ECO:0000256" key="1">
    <source>
        <dbReference type="ARBA" id="ARBA00006484"/>
    </source>
</evidence>
<dbReference type="Pfam" id="PF13561">
    <property type="entry name" value="adh_short_C2"/>
    <property type="match status" value="1"/>
</dbReference>
<evidence type="ECO:0000313" key="3">
    <source>
        <dbReference type="Proteomes" id="UP000610558"/>
    </source>
</evidence>